<keyword evidence="1" id="KW-0812">Transmembrane</keyword>
<keyword evidence="1" id="KW-1133">Transmembrane helix</keyword>
<keyword evidence="1" id="KW-0472">Membrane</keyword>
<keyword evidence="3" id="KW-1185">Reference proteome</keyword>
<feature type="transmembrane region" description="Helical" evidence="1">
    <location>
        <begin position="208"/>
        <end position="227"/>
    </location>
</feature>
<dbReference type="eggNOG" id="ENOG5031Q4Y">
    <property type="taxonomic scope" value="Bacteria"/>
</dbReference>
<sequence>MEIVNLLIQTGLEIIYFTGVIILVGLILGGLETMAARNFQRSLGRNAVMVTGVIGTPIHECSHALLCVVFRHRITEIKLFQRPDQNGVLGYVNHSFSKRNIYQRIGNFFIGIAPIFGGILVIVILMDLLIPQAFANYINILSGSLGMQSLSDLNLAAIANTYMGLIKTIFTFENFQNIRFYIFLFLTTCISSHMSLSFADIKGSFDGLIFIFLLLLIFNFLNVSQYISLPFNLVQYNFMISAILMISVIFSTITFLISLGLRFVFPR</sequence>
<proteinExistence type="predicted"/>
<feature type="transmembrane region" description="Helical" evidence="1">
    <location>
        <begin position="178"/>
        <end position="196"/>
    </location>
</feature>
<protein>
    <submittedName>
        <fullName evidence="2">Uncharacterized protein</fullName>
    </submittedName>
</protein>
<evidence type="ECO:0000256" key="1">
    <source>
        <dbReference type="SAM" id="Phobius"/>
    </source>
</evidence>
<gene>
    <name evidence="2" type="ordered locus">Awo_c08330</name>
</gene>
<dbReference type="RefSeq" id="WP_014355227.1">
    <property type="nucleotide sequence ID" value="NC_016894.1"/>
</dbReference>
<feature type="transmembrane region" description="Helical" evidence="1">
    <location>
        <begin position="108"/>
        <end position="130"/>
    </location>
</feature>
<dbReference type="STRING" id="931626.Awo_c08330"/>
<reference evidence="2 3" key="2">
    <citation type="journal article" date="2012" name="PLoS ONE">
        <title>An ancient pathway combining carbon dioxide fixation with the generation and utilization of a sodium ion gradient for ATP synthesis.</title>
        <authorList>
            <person name="Poehlein A."/>
            <person name="Schmidt S."/>
            <person name="Kaster A.K."/>
            <person name="Goenrich M."/>
            <person name="Vollmers J."/>
            <person name="Thurmer A."/>
            <person name="Bertsch J."/>
            <person name="Schuchmann K."/>
            <person name="Voigt B."/>
            <person name="Hecker M."/>
            <person name="Daniel R."/>
            <person name="Thauer R.K."/>
            <person name="Gottschalk G."/>
            <person name="Muller V."/>
        </authorList>
    </citation>
    <scope>NUCLEOTIDE SEQUENCE [LARGE SCALE GENOMIC DNA]</scope>
    <source>
        <strain evidence="3">ATCC 29683 / DSM 1030 / JCM 2381 / KCTC 1655 / WB1</strain>
    </source>
</reference>
<evidence type="ECO:0000313" key="3">
    <source>
        <dbReference type="Proteomes" id="UP000007177"/>
    </source>
</evidence>
<organism evidence="2 3">
    <name type="scientific">Acetobacterium woodii (strain ATCC 29683 / DSM 1030 / JCM 2381 / KCTC 1655 / WB1)</name>
    <dbReference type="NCBI Taxonomy" id="931626"/>
    <lineage>
        <taxon>Bacteria</taxon>
        <taxon>Bacillati</taxon>
        <taxon>Bacillota</taxon>
        <taxon>Clostridia</taxon>
        <taxon>Eubacteriales</taxon>
        <taxon>Eubacteriaceae</taxon>
        <taxon>Acetobacterium</taxon>
    </lineage>
</organism>
<feature type="transmembrane region" description="Helical" evidence="1">
    <location>
        <begin position="239"/>
        <end position="265"/>
    </location>
</feature>
<name>H6LB72_ACEWD</name>
<dbReference type="Proteomes" id="UP000007177">
    <property type="component" value="Chromosome"/>
</dbReference>
<dbReference type="OrthoDB" id="258743at2"/>
<feature type="transmembrane region" description="Helical" evidence="1">
    <location>
        <begin position="14"/>
        <end position="35"/>
    </location>
</feature>
<accession>H6LB72</accession>
<dbReference type="EMBL" id="CP002987">
    <property type="protein sequence ID" value="AFA47624.1"/>
    <property type="molecule type" value="Genomic_DNA"/>
</dbReference>
<evidence type="ECO:0000313" key="2">
    <source>
        <dbReference type="EMBL" id="AFA47624.1"/>
    </source>
</evidence>
<reference evidence="3" key="1">
    <citation type="submission" date="2011-07" db="EMBL/GenBank/DDBJ databases">
        <title>Complete genome sequence of Acetobacterium woodii.</title>
        <authorList>
            <person name="Poehlein A."/>
            <person name="Schmidt S."/>
            <person name="Kaster A.-K."/>
            <person name="Goenrich M."/>
            <person name="Vollmers J."/>
            <person name="Thuermer A."/>
            <person name="Gottschalk G."/>
            <person name="Thauer R.K."/>
            <person name="Daniel R."/>
            <person name="Mueller V."/>
        </authorList>
    </citation>
    <scope>NUCLEOTIDE SEQUENCE [LARGE SCALE GENOMIC DNA]</scope>
    <source>
        <strain evidence="3">ATCC 29683 / DSM 1030 / JCM 2381 / KCTC 1655 / WB1</strain>
    </source>
</reference>
<dbReference type="KEGG" id="awo:Awo_c08330"/>
<dbReference type="AlphaFoldDB" id="H6LB72"/>
<dbReference type="HOGENOM" id="CLU_080089_0_0_9"/>